<dbReference type="AlphaFoldDB" id="A0A8C9TB23"/>
<keyword evidence="1" id="KW-1133">Transmembrane helix</keyword>
<organism evidence="2 3">
    <name type="scientific">Scleropages formosus</name>
    <name type="common">Asian bonytongue</name>
    <name type="synonym">Osteoglossum formosum</name>
    <dbReference type="NCBI Taxonomy" id="113540"/>
    <lineage>
        <taxon>Eukaryota</taxon>
        <taxon>Metazoa</taxon>
        <taxon>Chordata</taxon>
        <taxon>Craniata</taxon>
        <taxon>Vertebrata</taxon>
        <taxon>Euteleostomi</taxon>
        <taxon>Actinopterygii</taxon>
        <taxon>Neopterygii</taxon>
        <taxon>Teleostei</taxon>
        <taxon>Osteoglossocephala</taxon>
        <taxon>Osteoglossomorpha</taxon>
        <taxon>Osteoglossiformes</taxon>
        <taxon>Osteoglossidae</taxon>
        <taxon>Scleropages</taxon>
    </lineage>
</organism>
<dbReference type="Ensembl" id="ENSSFOT00015059932.1">
    <property type="protein sequence ID" value="ENSSFOP00015044529.1"/>
    <property type="gene ID" value="ENSSFOG00015024952.1"/>
</dbReference>
<gene>
    <name evidence="2" type="primary">LOC108937563</name>
</gene>
<protein>
    <submittedName>
        <fullName evidence="2">Transmembrane protein 236</fullName>
    </submittedName>
</protein>
<reference evidence="2" key="2">
    <citation type="submission" date="2025-08" db="UniProtKB">
        <authorList>
            <consortium name="Ensembl"/>
        </authorList>
    </citation>
    <scope>IDENTIFICATION</scope>
</reference>
<dbReference type="PANTHER" id="PTHR31453">
    <property type="entry name" value="TRANSMEMBRANE PROTEIN 236"/>
    <property type="match status" value="1"/>
</dbReference>
<dbReference type="PANTHER" id="PTHR31453:SF2">
    <property type="entry name" value="TRANSMEMBRANE PROTEIN 236"/>
    <property type="match status" value="1"/>
</dbReference>
<evidence type="ECO:0000256" key="1">
    <source>
        <dbReference type="SAM" id="Phobius"/>
    </source>
</evidence>
<dbReference type="Proteomes" id="UP000694397">
    <property type="component" value="Chromosome 7"/>
</dbReference>
<feature type="transmembrane region" description="Helical" evidence="1">
    <location>
        <begin position="241"/>
        <end position="261"/>
    </location>
</feature>
<feature type="transmembrane region" description="Helical" evidence="1">
    <location>
        <begin position="50"/>
        <end position="72"/>
    </location>
</feature>
<evidence type="ECO:0000313" key="2">
    <source>
        <dbReference type="Ensembl" id="ENSSFOP00015044529.1"/>
    </source>
</evidence>
<evidence type="ECO:0000313" key="3">
    <source>
        <dbReference type="Proteomes" id="UP000694397"/>
    </source>
</evidence>
<reference evidence="2" key="3">
    <citation type="submission" date="2025-09" db="UniProtKB">
        <authorList>
            <consortium name="Ensembl"/>
        </authorList>
    </citation>
    <scope>IDENTIFICATION</scope>
</reference>
<dbReference type="InterPro" id="IPR020394">
    <property type="entry name" value="Uncharacterised_FAM23-like_TM"/>
</dbReference>
<dbReference type="GeneTree" id="ENSGT00390000015525"/>
<feature type="transmembrane region" description="Helical" evidence="1">
    <location>
        <begin position="209"/>
        <end position="229"/>
    </location>
</feature>
<accession>A0A8C9TB23</accession>
<name>A0A8C9TB23_SCLFO</name>
<keyword evidence="3" id="KW-1185">Reference proteome</keyword>
<keyword evidence="1" id="KW-0812">Transmembrane</keyword>
<dbReference type="OrthoDB" id="6286514at2759"/>
<reference evidence="2 3" key="1">
    <citation type="submission" date="2019-04" db="EMBL/GenBank/DDBJ databases">
        <authorList>
            <consortium name="Wellcome Sanger Institute Data Sharing"/>
        </authorList>
    </citation>
    <scope>NUCLEOTIDE SEQUENCE [LARGE SCALE GENOMIC DNA]</scope>
</reference>
<sequence length="296" mass="33049">MVSGKKAKLLVFELLQFAGLVTPVFVAMQRFAGVVRQAQGGTQPSRDPSVAYWLIVASSIAYVATTTLLVWLPVKYLVQIHQSGEYDSFGELPVSLVLLSLICVDVIERIRPRRLTGQGTGFKVAGSALGHRSTFITTLLWTRANGSADFHRYSGPVLTSLVAHEPDLDGPLRWLRVHDPRSKLFVSGFLFWLDTVEMLRVASLPSIYLSNWLFPIYVVSYLSSLRVIAAPQSPCGPSLGVWLQDFPFLILRIALIAAFGLVTPVLYLVKNLLVTLSFVYFNYMIKLRIFNTERLL</sequence>
<proteinExistence type="predicted"/>
<keyword evidence="1" id="KW-0472">Membrane</keyword>